<organism evidence="2 3">
    <name type="scientific">Lipingzhangella halophila</name>
    <dbReference type="NCBI Taxonomy" id="1783352"/>
    <lineage>
        <taxon>Bacteria</taxon>
        <taxon>Bacillati</taxon>
        <taxon>Actinomycetota</taxon>
        <taxon>Actinomycetes</taxon>
        <taxon>Streptosporangiales</taxon>
        <taxon>Nocardiopsidaceae</taxon>
        <taxon>Lipingzhangella</taxon>
    </lineage>
</organism>
<sequence length="58" mass="6349">MTGDEAKRSQELAAAARKVAQADINQLVGGRLERQTVLGRKNPPNLDSCWAKQHYGAE</sequence>
<feature type="region of interest" description="Disordered" evidence="1">
    <location>
        <begin position="38"/>
        <end position="58"/>
    </location>
</feature>
<keyword evidence="3" id="KW-1185">Reference proteome</keyword>
<dbReference type="EMBL" id="JACHJT010000001">
    <property type="protein sequence ID" value="MBB4931005.1"/>
    <property type="molecule type" value="Genomic_DNA"/>
</dbReference>
<name>A0A7W7W2S6_9ACTN</name>
<proteinExistence type="predicted"/>
<gene>
    <name evidence="2" type="ORF">F4561_001825</name>
</gene>
<evidence type="ECO:0000313" key="2">
    <source>
        <dbReference type="EMBL" id="MBB4931005.1"/>
    </source>
</evidence>
<dbReference type="AlphaFoldDB" id="A0A7W7W2S6"/>
<comment type="caution">
    <text evidence="2">The sequence shown here is derived from an EMBL/GenBank/DDBJ whole genome shotgun (WGS) entry which is preliminary data.</text>
</comment>
<evidence type="ECO:0000256" key="1">
    <source>
        <dbReference type="SAM" id="MobiDB-lite"/>
    </source>
</evidence>
<accession>A0A7W7W2S6</accession>
<reference evidence="2 3" key="1">
    <citation type="submission" date="2020-08" db="EMBL/GenBank/DDBJ databases">
        <title>Sequencing the genomes of 1000 actinobacteria strains.</title>
        <authorList>
            <person name="Klenk H.-P."/>
        </authorList>
    </citation>
    <scope>NUCLEOTIDE SEQUENCE [LARGE SCALE GENOMIC DNA]</scope>
    <source>
        <strain evidence="2 3">DSM 102030</strain>
    </source>
</reference>
<dbReference type="Proteomes" id="UP000523007">
    <property type="component" value="Unassembled WGS sequence"/>
</dbReference>
<dbReference type="RefSeq" id="WP_184576579.1">
    <property type="nucleotide sequence ID" value="NZ_JACHJT010000001.1"/>
</dbReference>
<evidence type="ECO:0000313" key="3">
    <source>
        <dbReference type="Proteomes" id="UP000523007"/>
    </source>
</evidence>
<protein>
    <submittedName>
        <fullName evidence="2">Uncharacterized protein</fullName>
    </submittedName>
</protein>